<evidence type="ECO:0000313" key="3">
    <source>
        <dbReference type="Proteomes" id="UP000507245"/>
    </source>
</evidence>
<keyword evidence="3" id="KW-1185">Reference proteome</keyword>
<proteinExistence type="predicted"/>
<dbReference type="Proteomes" id="UP000507245">
    <property type="component" value="Unassembled WGS sequence"/>
</dbReference>
<sequence length="86" mass="9800">MCQENILSRMEQLKQNGASSPTILEIHRSSIMKKYNGTSGIWKRQMRFRTPQMGERSCSRSPIDSYASPMPKGGKGLASIWIHCQR</sequence>
<evidence type="ECO:0000256" key="1">
    <source>
        <dbReference type="SAM" id="MobiDB-lite"/>
    </source>
</evidence>
<accession>A0A6J5Y9J8</accession>
<reference evidence="3" key="1">
    <citation type="journal article" date="2020" name="Genome Biol.">
        <title>Gamete binning: chromosome-level and haplotype-resolved genome assembly enabled by high-throughput single-cell sequencing of gamete genomes.</title>
        <authorList>
            <person name="Campoy J.A."/>
            <person name="Sun H."/>
            <person name="Goel M."/>
            <person name="Jiao W.-B."/>
            <person name="Folz-Donahue K."/>
            <person name="Wang N."/>
            <person name="Rubio M."/>
            <person name="Liu C."/>
            <person name="Kukat C."/>
            <person name="Ruiz D."/>
            <person name="Huettel B."/>
            <person name="Schneeberger K."/>
        </authorList>
    </citation>
    <scope>NUCLEOTIDE SEQUENCE [LARGE SCALE GENOMIC DNA]</scope>
    <source>
        <strain evidence="3">cv. Rojo Pasion</strain>
    </source>
</reference>
<organism evidence="2 3">
    <name type="scientific">Prunus armeniaca</name>
    <name type="common">Apricot</name>
    <name type="synonym">Armeniaca vulgaris</name>
    <dbReference type="NCBI Taxonomy" id="36596"/>
    <lineage>
        <taxon>Eukaryota</taxon>
        <taxon>Viridiplantae</taxon>
        <taxon>Streptophyta</taxon>
        <taxon>Embryophyta</taxon>
        <taxon>Tracheophyta</taxon>
        <taxon>Spermatophyta</taxon>
        <taxon>Magnoliopsida</taxon>
        <taxon>eudicotyledons</taxon>
        <taxon>Gunneridae</taxon>
        <taxon>Pentapetalae</taxon>
        <taxon>rosids</taxon>
        <taxon>fabids</taxon>
        <taxon>Rosales</taxon>
        <taxon>Rosaceae</taxon>
        <taxon>Amygdaloideae</taxon>
        <taxon>Amygdaleae</taxon>
        <taxon>Prunus</taxon>
    </lineage>
</organism>
<feature type="region of interest" description="Disordered" evidence="1">
    <location>
        <begin position="51"/>
        <end position="74"/>
    </location>
</feature>
<evidence type="ECO:0000313" key="2">
    <source>
        <dbReference type="EMBL" id="CAB4321097.1"/>
    </source>
</evidence>
<dbReference type="EMBL" id="CAEKKB010000008">
    <property type="protein sequence ID" value="CAB4321097.1"/>
    <property type="molecule type" value="Genomic_DNA"/>
</dbReference>
<dbReference type="AlphaFoldDB" id="A0A6J5Y9J8"/>
<name>A0A6J5Y9J8_PRUAR</name>
<protein>
    <submittedName>
        <fullName evidence="2">Uncharacterized protein</fullName>
    </submittedName>
</protein>
<gene>
    <name evidence="2" type="ORF">ORAREDHAP_LOCUS50199</name>
</gene>